<evidence type="ECO:0000313" key="2">
    <source>
        <dbReference type="Proteomes" id="UP000503349"/>
    </source>
</evidence>
<sequence length="51" mass="5594">MSSPYGREKKKWTGSNNIPDTAFTCDMTANPAIMSPSLLNLVGLQFKAVYV</sequence>
<evidence type="ECO:0000313" key="1">
    <source>
        <dbReference type="EMBL" id="KAF3707771.1"/>
    </source>
</evidence>
<dbReference type="AlphaFoldDB" id="A0A6G1QYJ4"/>
<protein>
    <submittedName>
        <fullName evidence="1">Uncharacterized protein</fullName>
    </submittedName>
</protein>
<gene>
    <name evidence="1" type="ORF">EXN66_Car000944</name>
</gene>
<accession>A0A6G1QYJ4</accession>
<reference evidence="1 2" key="1">
    <citation type="submission" date="2019-02" db="EMBL/GenBank/DDBJ databases">
        <title>Opniocepnalus argus genome.</title>
        <authorList>
            <person name="Zhou C."/>
            <person name="Xiao S."/>
        </authorList>
    </citation>
    <scope>NUCLEOTIDE SEQUENCE [LARGE SCALE GENOMIC DNA]</scope>
    <source>
        <strain evidence="1">OARG1902GOOAL</strain>
        <tissue evidence="1">Muscle</tissue>
    </source>
</reference>
<name>A0A6G1QYJ4_CHAAH</name>
<organism evidence="1 2">
    <name type="scientific">Channa argus</name>
    <name type="common">Northern snakehead</name>
    <name type="synonym">Ophicephalus argus</name>
    <dbReference type="NCBI Taxonomy" id="215402"/>
    <lineage>
        <taxon>Eukaryota</taxon>
        <taxon>Metazoa</taxon>
        <taxon>Chordata</taxon>
        <taxon>Craniata</taxon>
        <taxon>Vertebrata</taxon>
        <taxon>Euteleostomi</taxon>
        <taxon>Actinopterygii</taxon>
        <taxon>Neopterygii</taxon>
        <taxon>Teleostei</taxon>
        <taxon>Neoteleostei</taxon>
        <taxon>Acanthomorphata</taxon>
        <taxon>Anabantaria</taxon>
        <taxon>Anabantiformes</taxon>
        <taxon>Channoidei</taxon>
        <taxon>Channidae</taxon>
        <taxon>Channa</taxon>
    </lineage>
</organism>
<keyword evidence="2" id="KW-1185">Reference proteome</keyword>
<dbReference type="EMBL" id="CM015712">
    <property type="protein sequence ID" value="KAF3707771.1"/>
    <property type="molecule type" value="Genomic_DNA"/>
</dbReference>
<proteinExistence type="predicted"/>
<reference evidence="2" key="2">
    <citation type="submission" date="2019-02" db="EMBL/GenBank/DDBJ databases">
        <title>Opniocepnalus argus Var Kimnra genome.</title>
        <authorList>
            <person name="Zhou C."/>
            <person name="Xiao S."/>
        </authorList>
    </citation>
    <scope>NUCLEOTIDE SEQUENCE [LARGE SCALE GENOMIC DNA]</scope>
</reference>
<dbReference type="Proteomes" id="UP000503349">
    <property type="component" value="Chromosome 1"/>
</dbReference>